<dbReference type="GO" id="GO:0050404">
    <property type="term" value="F:zeatin O-beta-D-xylosyltransferase activity"/>
    <property type="evidence" value="ECO:0007669"/>
    <property type="project" value="UniProtKB-ARBA"/>
</dbReference>
<evidence type="ECO:0000256" key="1">
    <source>
        <dbReference type="ARBA" id="ARBA00009995"/>
    </source>
</evidence>
<dbReference type="GO" id="GO:0016138">
    <property type="term" value="P:glycoside biosynthetic process"/>
    <property type="evidence" value="ECO:0007669"/>
    <property type="project" value="UniProtKB-ARBA"/>
</dbReference>
<keyword evidence="8" id="KW-1185">Reference proteome</keyword>
<dbReference type="PANTHER" id="PTHR48044:SF48">
    <property type="entry name" value="GLYCOSYLTRANSFERASE"/>
    <property type="match status" value="1"/>
</dbReference>
<dbReference type="FunFam" id="3.40.50.2000:FF:000060">
    <property type="entry name" value="Glycosyltransferase"/>
    <property type="match status" value="1"/>
</dbReference>
<evidence type="ECO:0000256" key="4">
    <source>
        <dbReference type="RuleBase" id="RU003718"/>
    </source>
</evidence>
<evidence type="ECO:0000313" key="7">
    <source>
        <dbReference type="EMBL" id="KAG8367875.1"/>
    </source>
</evidence>
<dbReference type="Proteomes" id="UP000826271">
    <property type="component" value="Unassembled WGS sequence"/>
</dbReference>
<dbReference type="InterPro" id="IPR035595">
    <property type="entry name" value="UDP_glycos_trans_CS"/>
</dbReference>
<dbReference type="Pfam" id="PF26168">
    <property type="entry name" value="Glyco_transf_N"/>
    <property type="match status" value="1"/>
</dbReference>
<dbReference type="PROSITE" id="PS00375">
    <property type="entry name" value="UDPGT"/>
    <property type="match status" value="1"/>
</dbReference>
<dbReference type="EC" id="2.4.1.-" evidence="5"/>
<dbReference type="EMBL" id="WHWC01000016">
    <property type="protein sequence ID" value="KAG8367875.1"/>
    <property type="molecule type" value="Genomic_DNA"/>
</dbReference>
<dbReference type="Pfam" id="PF00201">
    <property type="entry name" value="UDPGT"/>
    <property type="match status" value="1"/>
</dbReference>
<feature type="domain" description="Glycosyltransferase N-terminal" evidence="6">
    <location>
        <begin position="29"/>
        <end position="260"/>
    </location>
</feature>
<comment type="caution">
    <text evidence="7">The sequence shown here is derived from an EMBL/GenBank/DDBJ whole genome shotgun (WGS) entry which is preliminary data.</text>
</comment>
<name>A0AAV6WLL7_9LAMI</name>
<evidence type="ECO:0000259" key="6">
    <source>
        <dbReference type="Pfam" id="PF26168"/>
    </source>
</evidence>
<keyword evidence="2 4" id="KW-0328">Glycosyltransferase</keyword>
<dbReference type="InterPro" id="IPR002213">
    <property type="entry name" value="UDP_glucos_trans"/>
</dbReference>
<comment type="similarity">
    <text evidence="1 4">Belongs to the UDP-glycosyltransferase family.</text>
</comment>
<dbReference type="SUPFAM" id="SSF53756">
    <property type="entry name" value="UDP-Glycosyltransferase/glycogen phosphorylase"/>
    <property type="match status" value="1"/>
</dbReference>
<proteinExistence type="inferred from homology"/>
<dbReference type="Gene3D" id="3.40.50.2000">
    <property type="entry name" value="Glycogen Phosphorylase B"/>
    <property type="match status" value="2"/>
</dbReference>
<evidence type="ECO:0000256" key="3">
    <source>
        <dbReference type="ARBA" id="ARBA00022679"/>
    </source>
</evidence>
<dbReference type="AlphaFoldDB" id="A0AAV6WLL7"/>
<evidence type="ECO:0000313" key="8">
    <source>
        <dbReference type="Proteomes" id="UP000826271"/>
    </source>
</evidence>
<dbReference type="GO" id="GO:0009690">
    <property type="term" value="P:cytokinin metabolic process"/>
    <property type="evidence" value="ECO:0007669"/>
    <property type="project" value="UniProtKB-ARBA"/>
</dbReference>
<keyword evidence="3 4" id="KW-0808">Transferase</keyword>
<reference evidence="7" key="1">
    <citation type="submission" date="2019-10" db="EMBL/GenBank/DDBJ databases">
        <authorList>
            <person name="Zhang R."/>
            <person name="Pan Y."/>
            <person name="Wang J."/>
            <person name="Ma R."/>
            <person name="Yu S."/>
        </authorList>
    </citation>
    <scope>NUCLEOTIDE SEQUENCE</scope>
    <source>
        <strain evidence="7">LA-IB0</strain>
        <tissue evidence="7">Leaf</tissue>
    </source>
</reference>
<dbReference type="PANTHER" id="PTHR48044">
    <property type="entry name" value="GLYCOSYLTRANSFERASE"/>
    <property type="match status" value="1"/>
</dbReference>
<organism evidence="7 8">
    <name type="scientific">Buddleja alternifolia</name>
    <dbReference type="NCBI Taxonomy" id="168488"/>
    <lineage>
        <taxon>Eukaryota</taxon>
        <taxon>Viridiplantae</taxon>
        <taxon>Streptophyta</taxon>
        <taxon>Embryophyta</taxon>
        <taxon>Tracheophyta</taxon>
        <taxon>Spermatophyta</taxon>
        <taxon>Magnoliopsida</taxon>
        <taxon>eudicotyledons</taxon>
        <taxon>Gunneridae</taxon>
        <taxon>Pentapetalae</taxon>
        <taxon>asterids</taxon>
        <taxon>lamiids</taxon>
        <taxon>Lamiales</taxon>
        <taxon>Scrophulariaceae</taxon>
        <taxon>Buddlejeae</taxon>
        <taxon>Buddleja</taxon>
    </lineage>
</organism>
<accession>A0AAV6WLL7</accession>
<dbReference type="CDD" id="cd03784">
    <property type="entry name" value="GT1_Gtf-like"/>
    <property type="match status" value="1"/>
</dbReference>
<evidence type="ECO:0000256" key="5">
    <source>
        <dbReference type="RuleBase" id="RU362057"/>
    </source>
</evidence>
<dbReference type="FunFam" id="3.40.50.2000:FF:000238">
    <property type="entry name" value="Glycosyltransferase"/>
    <property type="match status" value="1"/>
</dbReference>
<evidence type="ECO:0000256" key="2">
    <source>
        <dbReference type="ARBA" id="ARBA00022676"/>
    </source>
</evidence>
<sequence length="478" mass="53580">MSKRKQSSHLLSLSNHKNHQDINIMDQSDQVVVLMVPFPAQGHLNQLLQLSCLISSHGLPVYYVGFAIHNRQAKTRANGLNASDVAKIHFHDIPTSPFDSPPPNPNSSNKFPEQLHPAWEATLNLRKPIGCYIEEISKKARRVIVVHDPMMAVVVQDVNTIPNAESYTFNCLSAFSKIPFLWRALGKQVPIEHLKELPSFTDGFPDKVLDLVALQSEPSSYRAGDLYNTCRLIEAPYLDLLEKEEIIGNRKSWAIGPILPAKLSLERQHKCLEWLDKHEPKSVIYVSFGTTTSLSDEEIKELALGLEQSKVKFLWVLRDADKGDVFDGKVRRAELPEGFEERVEGVGMVVRDWAPQPEILAHSSTGGFMSHCGWNSCIESITMGVPMAAWPMHSDQPSNTILITEILKMGLIVSECTQRRELVKASTIQNVVERLMVSEEGDEIRKRAEKLAATVRQATQEGGASRLELDSFIAHITR</sequence>
<gene>
    <name evidence="7" type="ORF">BUALT_Bualt16G0118100</name>
</gene>
<protein>
    <recommendedName>
        <fullName evidence="5">Glycosyltransferase</fullName>
        <ecNumber evidence="5">2.4.1.-</ecNumber>
    </recommendedName>
</protein>
<dbReference type="InterPro" id="IPR058980">
    <property type="entry name" value="Glyco_transf_N"/>
</dbReference>